<evidence type="ECO:0000256" key="4">
    <source>
        <dbReference type="ARBA" id="ARBA00035682"/>
    </source>
</evidence>
<evidence type="ECO:0000256" key="2">
    <source>
        <dbReference type="ARBA" id="ARBA00023128"/>
    </source>
</evidence>
<name>A0A2P2PKJ7_RHIMU</name>
<evidence type="ECO:0000313" key="7">
    <source>
        <dbReference type="EMBL" id="MBX55260.1"/>
    </source>
</evidence>
<evidence type="ECO:0000259" key="6">
    <source>
        <dbReference type="SMART" id="SM01155"/>
    </source>
</evidence>
<dbReference type="PANTHER" id="PTHR32035:SF3">
    <property type="entry name" value="SMALL RIBOSOMAL SUBUNIT PROTEIN MS38"/>
    <property type="match status" value="1"/>
</dbReference>
<dbReference type="AlphaFoldDB" id="A0A2P2PKJ7"/>
<feature type="region of interest" description="Disordered" evidence="5">
    <location>
        <begin position="109"/>
        <end position="134"/>
    </location>
</feature>
<comment type="similarity">
    <text evidence="3">Belongs to the mitochondrion-specific ribosomal protein mS38 family.</text>
</comment>
<dbReference type="Pfam" id="PF08213">
    <property type="entry name" value="COX24_C"/>
    <property type="match status" value="1"/>
</dbReference>
<comment type="subcellular location">
    <subcellularLocation>
        <location evidence="1">Mitochondrion</location>
    </subcellularLocation>
</comment>
<reference evidence="7" key="1">
    <citation type="submission" date="2018-02" db="EMBL/GenBank/DDBJ databases">
        <title>Rhizophora mucronata_Transcriptome.</title>
        <authorList>
            <person name="Meera S.P."/>
            <person name="Sreeshan A."/>
            <person name="Augustine A."/>
        </authorList>
    </citation>
    <scope>NUCLEOTIDE SEQUENCE</scope>
    <source>
        <tissue evidence="7">Leaf</tissue>
    </source>
</reference>
<evidence type="ECO:0000256" key="1">
    <source>
        <dbReference type="ARBA" id="ARBA00004173"/>
    </source>
</evidence>
<organism evidence="7">
    <name type="scientific">Rhizophora mucronata</name>
    <name type="common">Asiatic mangrove</name>
    <dbReference type="NCBI Taxonomy" id="61149"/>
    <lineage>
        <taxon>Eukaryota</taxon>
        <taxon>Viridiplantae</taxon>
        <taxon>Streptophyta</taxon>
        <taxon>Embryophyta</taxon>
        <taxon>Tracheophyta</taxon>
        <taxon>Spermatophyta</taxon>
        <taxon>Magnoliopsida</taxon>
        <taxon>eudicotyledons</taxon>
        <taxon>Gunneridae</taxon>
        <taxon>Pentapetalae</taxon>
        <taxon>rosids</taxon>
        <taxon>fabids</taxon>
        <taxon>Malpighiales</taxon>
        <taxon>Rhizophoraceae</taxon>
        <taxon>Rhizophora</taxon>
    </lineage>
</organism>
<proteinExistence type="inferred from homology"/>
<feature type="compositionally biased region" description="Basic residues" evidence="5">
    <location>
        <begin position="110"/>
        <end position="134"/>
    </location>
</feature>
<evidence type="ECO:0000256" key="5">
    <source>
        <dbReference type="SAM" id="MobiDB-lite"/>
    </source>
</evidence>
<sequence length="134" mass="15071">MANPILNLVKRSAQPTPSVRIISTAFKSLQLPPPVPISNPPKSDSIIYPIPLLNPTIADRAGPVRPFEIYYPNFPFGYSLNPIDAAGFDQAEEDIEVGDAGTTLWADSVKKKRKKKMNKHKYQKLRKRLRRKSS</sequence>
<dbReference type="GO" id="GO:0005739">
    <property type="term" value="C:mitochondrion"/>
    <property type="evidence" value="ECO:0007669"/>
    <property type="project" value="UniProtKB-SubCell"/>
</dbReference>
<protein>
    <recommendedName>
        <fullName evidence="4">Small ribosomal subunit protein mS38</fullName>
    </recommendedName>
</protein>
<dbReference type="SMART" id="SM01155">
    <property type="entry name" value="DUF1713"/>
    <property type="match status" value="1"/>
</dbReference>
<dbReference type="PANTHER" id="PTHR32035">
    <property type="entry name" value="AURORA KINASE A-INTERACTING PROTEIN"/>
    <property type="match status" value="1"/>
</dbReference>
<feature type="domain" description="Ribosomal protein mS38 C-terminal" evidence="6">
    <location>
        <begin position="105"/>
        <end position="132"/>
    </location>
</feature>
<dbReference type="InterPro" id="IPR013177">
    <property type="entry name" value="Ribosomal_mS38_C"/>
</dbReference>
<dbReference type="EMBL" id="GGEC01074776">
    <property type="protein sequence ID" value="MBX55260.1"/>
    <property type="molecule type" value="Transcribed_RNA"/>
</dbReference>
<evidence type="ECO:0000256" key="3">
    <source>
        <dbReference type="ARBA" id="ARBA00035647"/>
    </source>
</evidence>
<accession>A0A2P2PKJ7</accession>
<keyword evidence="2" id="KW-0496">Mitochondrion</keyword>